<gene>
    <name evidence="3" type="ORF">GCM10025876_00930</name>
</gene>
<sequence>MRGTDPEKRLTQPWRRAGRVVGWCALLPAVVTLGARLTGFEAGPLAIAVAVTPWVLLSVAVPLVGAFFARDRWLGAASGLVLVVGVATQVPLMTATPTQGEGVLTVASVNATFGAVDGAAVTALVRDHGVDVLAVQEPTPAAVEALDRAGLGASLPYAEVAPEEGFAGIGLWSALPLTEAGDVDGTTARTLRAVVEVDSTPVTLIAAHPAAPGPWNHTLWAQDLAVLTEAAGAVHGPAILVGDLNATRDHASLRGLERGGFVDAADEAGAGWQFTFPEQRAGFPVAAIDHVMARELPWSASTLVTQALPGADHRALVVEYSAPL</sequence>
<proteinExistence type="predicted"/>
<comment type="caution">
    <text evidence="3">The sequence shown here is derived from an EMBL/GenBank/DDBJ whole genome shotgun (WGS) entry which is preliminary data.</text>
</comment>
<dbReference type="SUPFAM" id="SSF56219">
    <property type="entry name" value="DNase I-like"/>
    <property type="match status" value="1"/>
</dbReference>
<dbReference type="Pfam" id="PF03372">
    <property type="entry name" value="Exo_endo_phos"/>
    <property type="match status" value="1"/>
</dbReference>
<feature type="domain" description="Endonuclease/exonuclease/phosphatase" evidence="2">
    <location>
        <begin position="118"/>
        <end position="313"/>
    </location>
</feature>
<keyword evidence="4" id="KW-1185">Reference proteome</keyword>
<organism evidence="3 4">
    <name type="scientific">Demequina litorisediminis</name>
    <dbReference type="NCBI Taxonomy" id="1849022"/>
    <lineage>
        <taxon>Bacteria</taxon>
        <taxon>Bacillati</taxon>
        <taxon>Actinomycetota</taxon>
        <taxon>Actinomycetes</taxon>
        <taxon>Micrococcales</taxon>
        <taxon>Demequinaceae</taxon>
        <taxon>Demequina</taxon>
    </lineage>
</organism>
<feature type="transmembrane region" description="Helical" evidence="1">
    <location>
        <begin position="20"/>
        <end position="39"/>
    </location>
</feature>
<dbReference type="Proteomes" id="UP001157125">
    <property type="component" value="Unassembled WGS sequence"/>
</dbReference>
<evidence type="ECO:0000256" key="1">
    <source>
        <dbReference type="SAM" id="Phobius"/>
    </source>
</evidence>
<evidence type="ECO:0000313" key="4">
    <source>
        <dbReference type="Proteomes" id="UP001157125"/>
    </source>
</evidence>
<feature type="transmembrane region" description="Helical" evidence="1">
    <location>
        <begin position="45"/>
        <end position="68"/>
    </location>
</feature>
<accession>A0ABQ6I8E3</accession>
<feature type="transmembrane region" description="Helical" evidence="1">
    <location>
        <begin position="73"/>
        <end position="92"/>
    </location>
</feature>
<reference evidence="4" key="1">
    <citation type="journal article" date="2019" name="Int. J. Syst. Evol. Microbiol.">
        <title>The Global Catalogue of Microorganisms (GCM) 10K type strain sequencing project: providing services to taxonomists for standard genome sequencing and annotation.</title>
        <authorList>
            <consortium name="The Broad Institute Genomics Platform"/>
            <consortium name="The Broad Institute Genome Sequencing Center for Infectious Disease"/>
            <person name="Wu L."/>
            <person name="Ma J."/>
        </authorList>
    </citation>
    <scope>NUCLEOTIDE SEQUENCE [LARGE SCALE GENOMIC DNA]</scope>
    <source>
        <strain evidence="4">NBRC 112299</strain>
    </source>
</reference>
<keyword evidence="1" id="KW-0472">Membrane</keyword>
<evidence type="ECO:0000313" key="3">
    <source>
        <dbReference type="EMBL" id="GMA33889.1"/>
    </source>
</evidence>
<protein>
    <submittedName>
        <fullName evidence="3">Membrane protein</fullName>
    </submittedName>
</protein>
<evidence type="ECO:0000259" key="2">
    <source>
        <dbReference type="Pfam" id="PF03372"/>
    </source>
</evidence>
<dbReference type="InterPro" id="IPR005135">
    <property type="entry name" value="Endo/exonuclease/phosphatase"/>
</dbReference>
<dbReference type="EMBL" id="BSUN01000001">
    <property type="protein sequence ID" value="GMA33889.1"/>
    <property type="molecule type" value="Genomic_DNA"/>
</dbReference>
<keyword evidence="1" id="KW-1133">Transmembrane helix</keyword>
<dbReference type="RefSeq" id="WP_284327106.1">
    <property type="nucleotide sequence ID" value="NZ_BSUN01000001.1"/>
</dbReference>
<name>A0ABQ6I8E3_9MICO</name>
<dbReference type="Gene3D" id="3.60.10.10">
    <property type="entry name" value="Endonuclease/exonuclease/phosphatase"/>
    <property type="match status" value="1"/>
</dbReference>
<dbReference type="InterPro" id="IPR036691">
    <property type="entry name" value="Endo/exonu/phosph_ase_sf"/>
</dbReference>
<keyword evidence="1" id="KW-0812">Transmembrane</keyword>